<dbReference type="InterPro" id="IPR003767">
    <property type="entry name" value="Malate/L-lactate_DH-like"/>
</dbReference>
<proteinExistence type="inferred from homology"/>
<evidence type="ECO:0000313" key="4">
    <source>
        <dbReference type="Proteomes" id="UP000306544"/>
    </source>
</evidence>
<dbReference type="GO" id="GO:0016491">
    <property type="term" value="F:oxidoreductase activity"/>
    <property type="evidence" value="ECO:0007669"/>
    <property type="project" value="UniProtKB-KW"/>
</dbReference>
<dbReference type="OrthoDB" id="924592at2"/>
<gene>
    <name evidence="3" type="ORF">FEF27_00440</name>
</gene>
<keyword evidence="4" id="KW-1185">Reference proteome</keyword>
<evidence type="ECO:0000256" key="2">
    <source>
        <dbReference type="ARBA" id="ARBA00023002"/>
    </source>
</evidence>
<dbReference type="PANTHER" id="PTHR11091">
    <property type="entry name" value="OXIDOREDUCTASE-RELATED"/>
    <property type="match status" value="1"/>
</dbReference>
<comment type="caution">
    <text evidence="3">The sequence shown here is derived from an EMBL/GenBank/DDBJ whole genome shotgun (WGS) entry which is preliminary data.</text>
</comment>
<evidence type="ECO:0000313" key="3">
    <source>
        <dbReference type="EMBL" id="TLP79894.1"/>
    </source>
</evidence>
<dbReference type="InterPro" id="IPR043144">
    <property type="entry name" value="Mal/L-sulf/L-lact_DH-like_ah"/>
</dbReference>
<dbReference type="Gene3D" id="3.30.1370.60">
    <property type="entry name" value="Hypothetical oxidoreductase yiak, domain 2"/>
    <property type="match status" value="1"/>
</dbReference>
<keyword evidence="2" id="KW-0560">Oxidoreductase</keyword>
<organism evidence="3 4">
    <name type="scientific">Nesterenkonia sphaerica</name>
    <dbReference type="NCBI Taxonomy" id="1804988"/>
    <lineage>
        <taxon>Bacteria</taxon>
        <taxon>Bacillati</taxon>
        <taxon>Actinomycetota</taxon>
        <taxon>Actinomycetes</taxon>
        <taxon>Micrococcales</taxon>
        <taxon>Micrococcaceae</taxon>
        <taxon>Nesterenkonia</taxon>
    </lineage>
</organism>
<dbReference type="InterPro" id="IPR036111">
    <property type="entry name" value="Mal/L-sulfo/L-lacto_DH-like_sf"/>
</dbReference>
<dbReference type="EMBL" id="VAWA01000001">
    <property type="protein sequence ID" value="TLP79894.1"/>
    <property type="molecule type" value="Genomic_DNA"/>
</dbReference>
<dbReference type="Proteomes" id="UP000306544">
    <property type="component" value="Unassembled WGS sequence"/>
</dbReference>
<dbReference type="SUPFAM" id="SSF89733">
    <property type="entry name" value="L-sulfolactate dehydrogenase-like"/>
    <property type="match status" value="1"/>
</dbReference>
<dbReference type="Pfam" id="PF02615">
    <property type="entry name" value="Ldh_2"/>
    <property type="match status" value="1"/>
</dbReference>
<dbReference type="InterPro" id="IPR043143">
    <property type="entry name" value="Mal/L-sulf/L-lact_DH-like_NADP"/>
</dbReference>
<name>A0A5R9APF4_9MICC</name>
<sequence>MKQTTAPQTQRLSVAEAENFARRLLVAVGAREHDARITAENLIFADRSGIASHGLLRLPLYAEAAVEGGINTAATMKWIRTAPGGGLLDADGAFGQVAMEEAVQFSIDELSRSASSVVAVQNSVHFGAGAFWVEKLTDHGFIAVATSTTGPAVAPFGGAGKVLGTNPLSIGMPTAEGPSMTMDMATSTGAYGKVVSARNTHQALPEGWAVNAQGVATTDPQEALDGALTAFGGHKGSGLAIALEGLSAALSQASYAHETVDIWVDPRSKMNVGHTLWAINPEFFGGAVHTRNRVTQLRDRVRGSGEQVRAPGDIEAINRVRHSQEIELSLSTVELLRNSAERWNVAAPELD</sequence>
<comment type="similarity">
    <text evidence="1">Belongs to the LDH2/MDH2 oxidoreductase family.</text>
</comment>
<reference evidence="3 4" key="1">
    <citation type="submission" date="2019-05" db="EMBL/GenBank/DDBJ databases">
        <title>Nesterenkonia sp. GY239, isolated from the Southern Atlantic Ocean.</title>
        <authorList>
            <person name="Zhang G."/>
        </authorList>
    </citation>
    <scope>NUCLEOTIDE SEQUENCE [LARGE SCALE GENOMIC DNA]</scope>
    <source>
        <strain evidence="3 4">GY239</strain>
    </source>
</reference>
<dbReference type="AlphaFoldDB" id="A0A5R9APF4"/>
<accession>A0A5R9APF4</accession>
<dbReference type="Gene3D" id="1.10.1530.10">
    <property type="match status" value="1"/>
</dbReference>
<dbReference type="RefSeq" id="WP_138168858.1">
    <property type="nucleotide sequence ID" value="NZ_VAWA01000001.1"/>
</dbReference>
<dbReference type="PANTHER" id="PTHR11091:SF0">
    <property type="entry name" value="MALATE DEHYDROGENASE"/>
    <property type="match status" value="1"/>
</dbReference>
<protein>
    <submittedName>
        <fullName evidence="3">Ldh family oxidoreductase</fullName>
    </submittedName>
</protein>
<evidence type="ECO:0000256" key="1">
    <source>
        <dbReference type="ARBA" id="ARBA00006056"/>
    </source>
</evidence>